<dbReference type="GO" id="GO:1990879">
    <property type="term" value="C:CST complex"/>
    <property type="evidence" value="ECO:0007669"/>
    <property type="project" value="InterPro"/>
</dbReference>
<dbReference type="AlphaFoldDB" id="A0AAN7YSL8"/>
<dbReference type="InterPro" id="IPR012340">
    <property type="entry name" value="NA-bd_OB-fold"/>
</dbReference>
<reference evidence="1" key="1">
    <citation type="submission" date="2023-08" db="EMBL/GenBank/DDBJ databases">
        <title>Black Yeasts Isolated from many extreme environments.</title>
        <authorList>
            <person name="Coleine C."/>
            <person name="Stajich J.E."/>
            <person name="Selbmann L."/>
        </authorList>
    </citation>
    <scope>NUCLEOTIDE SEQUENCE</scope>
    <source>
        <strain evidence="1">CCFEE 5401</strain>
    </source>
</reference>
<dbReference type="GO" id="GO:0043047">
    <property type="term" value="F:single-stranded telomeric DNA binding"/>
    <property type="evidence" value="ECO:0007669"/>
    <property type="project" value="InterPro"/>
</dbReference>
<comment type="caution">
    <text evidence="1">The sequence shown here is derived from an EMBL/GenBank/DDBJ whole genome shotgun (WGS) entry which is preliminary data.</text>
</comment>
<dbReference type="Gene3D" id="2.40.50.140">
    <property type="entry name" value="Nucleic acid-binding proteins"/>
    <property type="match status" value="1"/>
</dbReference>
<gene>
    <name evidence="1" type="ORF">LTR62_001527</name>
</gene>
<evidence type="ECO:0000313" key="2">
    <source>
        <dbReference type="Proteomes" id="UP001310890"/>
    </source>
</evidence>
<evidence type="ECO:0008006" key="3">
    <source>
        <dbReference type="Google" id="ProtNLM"/>
    </source>
</evidence>
<name>A0AAN7YSL8_9PEZI</name>
<accession>A0AAN7YSL8</accession>
<organism evidence="1 2">
    <name type="scientific">Meristemomyces frigidus</name>
    <dbReference type="NCBI Taxonomy" id="1508187"/>
    <lineage>
        <taxon>Eukaryota</taxon>
        <taxon>Fungi</taxon>
        <taxon>Dikarya</taxon>
        <taxon>Ascomycota</taxon>
        <taxon>Pezizomycotina</taxon>
        <taxon>Dothideomycetes</taxon>
        <taxon>Dothideomycetidae</taxon>
        <taxon>Mycosphaerellales</taxon>
        <taxon>Teratosphaeriaceae</taxon>
        <taxon>Meristemomyces</taxon>
    </lineage>
</organism>
<sequence length="135" mass="14711">MPEPSQLKKLDQLPETSAGIKVRFLGCVHSRDTNNVHLTLRDHYPSTAKDTPTILVLVDAIKDSLNHELLAVGSWLNVIGYVRSRPNECKVSRQAQVAFVEAIVMWSAGAIQHNKYQAAVADFQQSLTASASAGG</sequence>
<dbReference type="InterPro" id="IPR024222">
    <property type="entry name" value="Ten1_fungal"/>
</dbReference>
<dbReference type="EMBL" id="JAVRRL010000013">
    <property type="protein sequence ID" value="KAK5115327.1"/>
    <property type="molecule type" value="Genomic_DNA"/>
</dbReference>
<evidence type="ECO:0000313" key="1">
    <source>
        <dbReference type="EMBL" id="KAK5115327.1"/>
    </source>
</evidence>
<dbReference type="Proteomes" id="UP001310890">
    <property type="component" value="Unassembled WGS sequence"/>
</dbReference>
<protein>
    <recommendedName>
        <fullName evidence="3">CST complex subunit Ten1</fullName>
    </recommendedName>
</protein>
<proteinExistence type="predicted"/>
<dbReference type="Pfam" id="PF12658">
    <property type="entry name" value="Ten1"/>
    <property type="match status" value="1"/>
</dbReference>
<dbReference type="GO" id="GO:0016233">
    <property type="term" value="P:telomere capping"/>
    <property type="evidence" value="ECO:0007669"/>
    <property type="project" value="InterPro"/>
</dbReference>